<feature type="compositionally biased region" description="Acidic residues" evidence="5">
    <location>
        <begin position="292"/>
        <end position="306"/>
    </location>
</feature>
<evidence type="ECO:0000256" key="5">
    <source>
        <dbReference type="SAM" id="MobiDB-lite"/>
    </source>
</evidence>
<comment type="subunit">
    <text evidence="4">Component of the eukaryotic translation initiation factor 3 (eIF-3) complex.</text>
</comment>
<feature type="region of interest" description="Disordered" evidence="5">
    <location>
        <begin position="378"/>
        <end position="424"/>
    </location>
</feature>
<dbReference type="InterPro" id="IPR008905">
    <property type="entry name" value="EIF3C_N_dom"/>
</dbReference>
<feature type="region of interest" description="Disordered" evidence="5">
    <location>
        <begin position="277"/>
        <end position="359"/>
    </location>
</feature>
<accession>A0A1I8AIL4</accession>
<dbReference type="AlphaFoldDB" id="A0A1I8AIL4"/>
<protein>
    <recommendedName>
        <fullName evidence="4">Eukaryotic translation initiation factor 3 subunit C</fullName>
        <shortName evidence="4">eIF3c</shortName>
    </recommendedName>
    <alternativeName>
        <fullName evidence="4">Eukaryotic translation initiation factor 3 subunit 8</fullName>
    </alternativeName>
</protein>
<dbReference type="GO" id="GO:0003743">
    <property type="term" value="F:translation initiation factor activity"/>
    <property type="evidence" value="ECO:0007669"/>
    <property type="project" value="UniProtKB-UniRule"/>
</dbReference>
<dbReference type="GO" id="GO:0033290">
    <property type="term" value="C:eukaryotic 48S preinitiation complex"/>
    <property type="evidence" value="ECO:0007669"/>
    <property type="project" value="UniProtKB-UniRule"/>
</dbReference>
<name>A0A1I8AIL4_9BILA</name>
<dbReference type="PROSITE" id="PS50250">
    <property type="entry name" value="PCI"/>
    <property type="match status" value="1"/>
</dbReference>
<dbReference type="PANTHER" id="PTHR13937:SF0">
    <property type="entry name" value="EUKARYOTIC TRANSLATION INITIATION FACTOR 3 SUBUNIT C-RELATED"/>
    <property type="match status" value="1"/>
</dbReference>
<keyword evidence="2 4" id="KW-0396">Initiation factor</keyword>
<sequence>MHGTPMEHTLRRDLETVVDGKLLCLCESLDIRPKTWHGMSRRNDVSAAPMKGLKTLCLCVVSIGITLNGPWITVIRASEALRKTGFFSLCGGVAFHVANFSANCCFQVVIFALRDFSNMSKFFRGAVSSSDSSESEDIEEPVSRPAIRDFAYPSDSDDEGPKRIVVNAKDRKFEELKELIRAARNQKKIKDMSKLLTTFENLCKVFEKTKGVMARQNLPTPRFYIRALAELEDYITEQWEDKEGRKTMSKVNTKGLTTLRQKVRKYNKEMEAALTAYRAEPDPLGYSSGEENVAEADEDESDEESEPEVKAKPVLKKDIKKTFMSESEESDSESEDDADDWGSDEIDSDSSDSDIDLEGKQMEDLRRFFLKKEFKEGGDKDEDKRKKRRDQKEKRKEEKGDKDDDDEDDWTPVQTKEERSRQLFDPKTEITGELVIKKLMEIVANRGRLSNNRKNHVRMLQDLFKIADDHNLGAGILVKILFAIVSALFELKVRMSDSMDFESWMKTFGAIQSLFKMLDENKNVVISIKINEDDENLLNPDEQYRVHGSLPLTVLRLDAELTKIFQNADCHSTEYIDVLKGEKELCALIETAQVFMEERIGEEFFMPDEMWQIYMLRIEHLYYKYAPEENGESDTAMLLLQELCSKVYAFPEAKRERQRAMLCQIYHHALHDRWHRARDLMLMSHLQAIVDHSDVSTQILYNRTICQLGLCAFRHGFIKEAHQGLSEIQNTQRVKELLAQSSLTAPRQAEKTPEQEKLERARQVPYHMHINIELMECVYLICSMLLEIPNLACHEYDTRRRLLSRSFHYQLKFSEKSPLIGPPENTREHVVAASRAMLNGDWEQCVKYIVNEKMNAKVWNLFRNAEKVKEMVVDRIKEETLRTYLLMYSTVYQTVSLETLRQLFELPKEIVHAVISKMIIQEELTATLDEPSDCLMMHRVEPSRMQLLAVHLSEKLSSLAEATEQIVEPRSGRQNYSTGYYMKGQGEDKGRRGNFQDRRGDRYIQDGNRRQQGAWQGQGRRQRAGGRV</sequence>
<evidence type="ECO:0000256" key="2">
    <source>
        <dbReference type="ARBA" id="ARBA00022540"/>
    </source>
</evidence>
<dbReference type="Pfam" id="PF01399">
    <property type="entry name" value="PCI"/>
    <property type="match status" value="1"/>
</dbReference>
<organism evidence="7 8">
    <name type="scientific">Steinernema glaseri</name>
    <dbReference type="NCBI Taxonomy" id="37863"/>
    <lineage>
        <taxon>Eukaryota</taxon>
        <taxon>Metazoa</taxon>
        <taxon>Ecdysozoa</taxon>
        <taxon>Nematoda</taxon>
        <taxon>Chromadorea</taxon>
        <taxon>Rhabditida</taxon>
        <taxon>Tylenchina</taxon>
        <taxon>Panagrolaimomorpha</taxon>
        <taxon>Strongyloidoidea</taxon>
        <taxon>Steinernematidae</taxon>
        <taxon>Steinernema</taxon>
    </lineage>
</organism>
<keyword evidence="7" id="KW-1185">Reference proteome</keyword>
<dbReference type="GO" id="GO:0031369">
    <property type="term" value="F:translation initiation factor binding"/>
    <property type="evidence" value="ECO:0007669"/>
    <property type="project" value="InterPro"/>
</dbReference>
<dbReference type="InterPro" id="IPR000717">
    <property type="entry name" value="PCI_dom"/>
</dbReference>
<reference evidence="8" key="1">
    <citation type="submission" date="2016-11" db="UniProtKB">
        <authorList>
            <consortium name="WormBaseParasite"/>
        </authorList>
    </citation>
    <scope>IDENTIFICATION</scope>
</reference>
<dbReference type="HAMAP" id="MF_03002">
    <property type="entry name" value="eIF3c"/>
    <property type="match status" value="1"/>
</dbReference>
<comment type="function">
    <text evidence="4">Component of the eukaryotic translation initiation factor 3 (eIF-3) complex, which is involved in protein synthesis of a specialized repertoire of mRNAs and, together with other initiation factors, stimulates binding of mRNA and methionyl-tRNAi to the 40S ribosome. The eIF-3 complex specifically targets and initiates translation of a subset of mRNAs involved in cell proliferation.</text>
</comment>
<dbReference type="GO" id="GO:0003723">
    <property type="term" value="F:RNA binding"/>
    <property type="evidence" value="ECO:0007669"/>
    <property type="project" value="InterPro"/>
</dbReference>
<feature type="compositionally biased region" description="Basic and acidic residues" evidence="5">
    <location>
        <begin position="307"/>
        <end position="323"/>
    </location>
</feature>
<feature type="domain" description="PCI" evidence="6">
    <location>
        <begin position="766"/>
        <end position="942"/>
    </location>
</feature>
<dbReference type="InterPro" id="IPR036390">
    <property type="entry name" value="WH_DNA-bd_sf"/>
</dbReference>
<evidence type="ECO:0000256" key="1">
    <source>
        <dbReference type="ARBA" id="ARBA00022490"/>
    </source>
</evidence>
<feature type="compositionally biased region" description="Basic and acidic residues" evidence="5">
    <location>
        <begin position="985"/>
        <end position="1009"/>
    </location>
</feature>
<dbReference type="SMART" id="SM00088">
    <property type="entry name" value="PINT"/>
    <property type="match status" value="1"/>
</dbReference>
<evidence type="ECO:0000256" key="3">
    <source>
        <dbReference type="ARBA" id="ARBA00022917"/>
    </source>
</evidence>
<dbReference type="Proteomes" id="UP000095287">
    <property type="component" value="Unplaced"/>
</dbReference>
<evidence type="ECO:0000313" key="8">
    <source>
        <dbReference type="WBParaSite" id="L893_g6163.t1"/>
    </source>
</evidence>
<dbReference type="GO" id="GO:0016282">
    <property type="term" value="C:eukaryotic 43S preinitiation complex"/>
    <property type="evidence" value="ECO:0007669"/>
    <property type="project" value="UniProtKB-UniRule"/>
</dbReference>
<dbReference type="Pfam" id="PF05470">
    <property type="entry name" value="eIF-3c_N"/>
    <property type="match status" value="1"/>
</dbReference>
<keyword evidence="3 4" id="KW-0648">Protein biosynthesis</keyword>
<evidence type="ECO:0000259" key="6">
    <source>
        <dbReference type="PROSITE" id="PS50250"/>
    </source>
</evidence>
<dbReference type="InterPro" id="IPR027516">
    <property type="entry name" value="EIF3C"/>
</dbReference>
<feature type="compositionally biased region" description="Low complexity" evidence="5">
    <location>
        <begin position="1010"/>
        <end position="1019"/>
    </location>
</feature>
<feature type="compositionally biased region" description="Acidic residues" evidence="5">
    <location>
        <begin position="326"/>
        <end position="356"/>
    </location>
</feature>
<feature type="compositionally biased region" description="Basic and acidic residues" evidence="5">
    <location>
        <begin position="378"/>
        <end position="402"/>
    </location>
</feature>
<feature type="compositionally biased region" description="Basic and acidic residues" evidence="5">
    <location>
        <begin position="415"/>
        <end position="424"/>
    </location>
</feature>
<proteinExistence type="inferred from homology"/>
<dbReference type="GO" id="GO:0001732">
    <property type="term" value="P:formation of cytoplasmic translation initiation complex"/>
    <property type="evidence" value="ECO:0007669"/>
    <property type="project" value="UniProtKB-UniRule"/>
</dbReference>
<dbReference type="GO" id="GO:0005852">
    <property type="term" value="C:eukaryotic translation initiation factor 3 complex"/>
    <property type="evidence" value="ECO:0007669"/>
    <property type="project" value="UniProtKB-UniRule"/>
</dbReference>
<comment type="subcellular location">
    <subcellularLocation>
        <location evidence="4">Cytoplasm</location>
    </subcellularLocation>
</comment>
<evidence type="ECO:0000256" key="4">
    <source>
        <dbReference type="HAMAP-Rule" id="MF_03002"/>
    </source>
</evidence>
<dbReference type="PANTHER" id="PTHR13937">
    <property type="entry name" value="EUKARYOTIC TRANSLATION INITATION FACTOR 3, SUBUNIT 8 EIF3S8 -RELATED"/>
    <property type="match status" value="1"/>
</dbReference>
<dbReference type="SUPFAM" id="SSF46785">
    <property type="entry name" value="Winged helix' DNA-binding domain"/>
    <property type="match status" value="1"/>
</dbReference>
<dbReference type="WBParaSite" id="L893_g6163.t1">
    <property type="protein sequence ID" value="L893_g6163.t1"/>
    <property type="gene ID" value="L893_g6163"/>
</dbReference>
<feature type="region of interest" description="Disordered" evidence="5">
    <location>
        <begin position="967"/>
        <end position="1028"/>
    </location>
</feature>
<evidence type="ECO:0000313" key="7">
    <source>
        <dbReference type="Proteomes" id="UP000095287"/>
    </source>
</evidence>
<keyword evidence="1 4" id="KW-0963">Cytoplasm</keyword>
<comment type="similarity">
    <text evidence="4">Belongs to the eIF-3 subunit C family.</text>
</comment>